<evidence type="ECO:0000313" key="3">
    <source>
        <dbReference type="Proteomes" id="UP000006038"/>
    </source>
</evidence>
<evidence type="ECO:0000313" key="2">
    <source>
        <dbReference type="EnsemblPlants" id="OB10G20990.1"/>
    </source>
</evidence>
<reference evidence="2" key="2">
    <citation type="submission" date="2013-04" db="UniProtKB">
        <authorList>
            <consortium name="EnsemblPlants"/>
        </authorList>
    </citation>
    <scope>IDENTIFICATION</scope>
</reference>
<dbReference type="OMA" id="CCIDQSA"/>
<reference evidence="2" key="1">
    <citation type="journal article" date="2013" name="Nat. Commun.">
        <title>Whole-genome sequencing of Oryza brachyantha reveals mechanisms underlying Oryza genome evolution.</title>
        <authorList>
            <person name="Chen J."/>
            <person name="Huang Q."/>
            <person name="Gao D."/>
            <person name="Wang J."/>
            <person name="Lang Y."/>
            <person name="Liu T."/>
            <person name="Li B."/>
            <person name="Bai Z."/>
            <person name="Luis Goicoechea J."/>
            <person name="Liang C."/>
            <person name="Chen C."/>
            <person name="Zhang W."/>
            <person name="Sun S."/>
            <person name="Liao Y."/>
            <person name="Zhang X."/>
            <person name="Yang L."/>
            <person name="Song C."/>
            <person name="Wang M."/>
            <person name="Shi J."/>
            <person name="Liu G."/>
            <person name="Liu J."/>
            <person name="Zhou H."/>
            <person name="Zhou W."/>
            <person name="Yu Q."/>
            <person name="An N."/>
            <person name="Chen Y."/>
            <person name="Cai Q."/>
            <person name="Wang B."/>
            <person name="Liu B."/>
            <person name="Min J."/>
            <person name="Huang Y."/>
            <person name="Wu H."/>
            <person name="Li Z."/>
            <person name="Zhang Y."/>
            <person name="Yin Y."/>
            <person name="Song W."/>
            <person name="Jiang J."/>
            <person name="Jackson S.A."/>
            <person name="Wing R.A."/>
            <person name="Wang J."/>
            <person name="Chen M."/>
        </authorList>
    </citation>
    <scope>NUCLEOTIDE SEQUENCE [LARGE SCALE GENOMIC DNA]</scope>
    <source>
        <strain evidence="2">cv. IRGC 101232</strain>
    </source>
</reference>
<dbReference type="AlphaFoldDB" id="J3N3K1"/>
<dbReference type="PANTHER" id="PTHR31672">
    <property type="entry name" value="BNACNNG10540D PROTEIN"/>
    <property type="match status" value="1"/>
</dbReference>
<dbReference type="InterPro" id="IPR013187">
    <property type="entry name" value="F-box-assoc_dom_typ3"/>
</dbReference>
<dbReference type="InterPro" id="IPR050796">
    <property type="entry name" value="SCF_F-box_component"/>
</dbReference>
<feature type="domain" description="F-box associated beta-propeller type 3" evidence="1">
    <location>
        <begin position="93"/>
        <end position="277"/>
    </location>
</feature>
<dbReference type="PANTHER" id="PTHR31672:SF13">
    <property type="entry name" value="F-BOX PROTEIN CPR30-LIKE"/>
    <property type="match status" value="1"/>
</dbReference>
<dbReference type="Proteomes" id="UP000006038">
    <property type="component" value="Chromosome 10"/>
</dbReference>
<name>J3N3K1_ORYBR</name>
<protein>
    <recommendedName>
        <fullName evidence="1">F-box associated beta-propeller type 3 domain-containing protein</fullName>
    </recommendedName>
</protein>
<dbReference type="InterPro" id="IPR017451">
    <property type="entry name" value="F-box-assoc_interact_dom"/>
</dbReference>
<dbReference type="Gramene" id="OB10G20990.1">
    <property type="protein sequence ID" value="OB10G20990.1"/>
    <property type="gene ID" value="OB10G20990"/>
</dbReference>
<dbReference type="NCBIfam" id="TIGR01640">
    <property type="entry name" value="F_box_assoc_1"/>
    <property type="match status" value="1"/>
</dbReference>
<dbReference type="Pfam" id="PF08268">
    <property type="entry name" value="FBA_3"/>
    <property type="match status" value="1"/>
</dbReference>
<dbReference type="EnsemblPlants" id="OB10G20990.1">
    <property type="protein sequence ID" value="OB10G20990.1"/>
    <property type="gene ID" value="OB10G20990"/>
</dbReference>
<dbReference type="HOGENOM" id="CLU_011979_3_0_1"/>
<keyword evidence="3" id="KW-1185">Reference proteome</keyword>
<evidence type="ECO:0000259" key="1">
    <source>
        <dbReference type="Pfam" id="PF08268"/>
    </source>
</evidence>
<organism evidence="2">
    <name type="scientific">Oryza brachyantha</name>
    <name type="common">malo sina</name>
    <dbReference type="NCBI Taxonomy" id="4533"/>
    <lineage>
        <taxon>Eukaryota</taxon>
        <taxon>Viridiplantae</taxon>
        <taxon>Streptophyta</taxon>
        <taxon>Embryophyta</taxon>
        <taxon>Tracheophyta</taxon>
        <taxon>Spermatophyta</taxon>
        <taxon>Magnoliopsida</taxon>
        <taxon>Liliopsida</taxon>
        <taxon>Poales</taxon>
        <taxon>Poaceae</taxon>
        <taxon>BOP clade</taxon>
        <taxon>Oryzoideae</taxon>
        <taxon>Oryzeae</taxon>
        <taxon>Oryzinae</taxon>
        <taxon>Oryza</taxon>
    </lineage>
</organism>
<proteinExistence type="predicted"/>
<sequence>MAVGGPRRVSRPWAAALSSPSFVDLHHGRANREGQYSKMLLVPDDGDHLYWWEAPGGDRVERLAYICGVRQASRVIALAGKTCRGLALLRCVPSLRHSVCTPPTGELLLVPDIRVTEVGKSSVSYGLGYSAATREHKIVRLICYYDHGLPGATRCEVFVLDASACWRPSAGKPPVCAVPTGRPAVFFDGKLHFAGYGGYTVTFDVADETFGLLMYPCDVPPIKPPCVSELGGLLYVSHGIHCSDEPQPYTMWELKDYEEAARWEKLCCIDQSAWPDADVASVTPVEIIHAQGGRRGEPRLGGTHGRGDHLLVAGVHGVGGRAQAAPDEIGGEAHRRVPRLARGDRHGPLRPLARRPREAERVNGRPRIMFAHASTTAVKFAAREGAVAAASAAPPLVSRGSKFTCTNSCHGLVICGSATKGYFLCNPGAMGDYRELQVEFNDEAFMSTLDDDGVNTFFHGGVGLGYDVETNLHMAVCLFYTRRDTLTREYQMECIFRDPQVGGAWYATEEPPPRPAANAPPVYVDGKLYWMADANLAGRLPGSRCDEILALDNSTWRFEVVPGPPRRHVLSIVELRDTLCAACSCLGGDTLELWTMKDGHSWSVQSEIDLGGCSPEYSPDTAVPLAVDGSDGRILLSTGRSLGYYDPGTAELETIYSLGAPRDELDDDMFVPVVHYGSLFRPDWRSRHF</sequence>
<dbReference type="eggNOG" id="ENOG502RRSS">
    <property type="taxonomic scope" value="Eukaryota"/>
</dbReference>
<dbReference type="SUPFAM" id="SSF50965">
    <property type="entry name" value="Galactose oxidase, central domain"/>
    <property type="match status" value="1"/>
</dbReference>
<dbReference type="InterPro" id="IPR011043">
    <property type="entry name" value="Gal_Oxase/kelch_b-propeller"/>
</dbReference>
<accession>J3N3K1</accession>